<dbReference type="AlphaFoldDB" id="A0A835IW44"/>
<evidence type="ECO:0000313" key="9">
    <source>
        <dbReference type="EMBL" id="KAF9622648.1"/>
    </source>
</evidence>
<comment type="caution">
    <text evidence="9">The sequence shown here is derived from an EMBL/GenBank/DDBJ whole genome shotgun (WGS) entry which is preliminary data.</text>
</comment>
<dbReference type="GO" id="GO:0009507">
    <property type="term" value="C:chloroplast"/>
    <property type="evidence" value="ECO:0007669"/>
    <property type="project" value="TreeGrafter"/>
</dbReference>
<gene>
    <name evidence="9" type="ORF">IFM89_032569</name>
</gene>
<dbReference type="PANTHER" id="PTHR38042:SF1">
    <property type="entry name" value="UROPORPHYRINOGEN-III SYNTHASE, CHLOROPLASTIC"/>
    <property type="match status" value="1"/>
</dbReference>
<dbReference type="InterPro" id="IPR003754">
    <property type="entry name" value="4pyrrol_synth_uPrphyn_synth"/>
</dbReference>
<dbReference type="GO" id="GO:0006780">
    <property type="term" value="P:uroporphyrinogen III biosynthetic process"/>
    <property type="evidence" value="ECO:0007669"/>
    <property type="project" value="UniProtKB-UniRule"/>
</dbReference>
<dbReference type="GO" id="GO:0006782">
    <property type="term" value="P:protoporphyrinogen IX biosynthetic process"/>
    <property type="evidence" value="ECO:0007669"/>
    <property type="project" value="UniProtKB-UniRule"/>
</dbReference>
<evidence type="ECO:0000256" key="5">
    <source>
        <dbReference type="ARBA" id="ARBA00023244"/>
    </source>
</evidence>
<keyword evidence="5 7" id="KW-0627">Porphyrin biosynthesis</keyword>
<evidence type="ECO:0000313" key="10">
    <source>
        <dbReference type="Proteomes" id="UP000631114"/>
    </source>
</evidence>
<evidence type="ECO:0000256" key="1">
    <source>
        <dbReference type="ARBA" id="ARBA00004772"/>
    </source>
</evidence>
<dbReference type="Pfam" id="PF02602">
    <property type="entry name" value="HEM4"/>
    <property type="match status" value="1"/>
</dbReference>
<evidence type="ECO:0000256" key="3">
    <source>
        <dbReference type="ARBA" id="ARBA00013109"/>
    </source>
</evidence>
<evidence type="ECO:0000256" key="7">
    <source>
        <dbReference type="RuleBase" id="RU366031"/>
    </source>
</evidence>
<dbReference type="PANTHER" id="PTHR38042">
    <property type="entry name" value="UROPORPHYRINOGEN-III SYNTHASE, CHLOROPLASTIC"/>
    <property type="match status" value="1"/>
</dbReference>
<comment type="pathway">
    <text evidence="1 7">Porphyrin-containing compound metabolism; protoporphyrin-IX biosynthesis; coproporphyrinogen-III from 5-aminolevulinate: step 3/4.</text>
</comment>
<evidence type="ECO:0000259" key="8">
    <source>
        <dbReference type="Pfam" id="PF02602"/>
    </source>
</evidence>
<comment type="function">
    <text evidence="7">Catalyzes cyclization of the linear tetrapyrrole, hydroxymethylbilane, to the macrocyclic uroporphyrinogen III.</text>
</comment>
<dbReference type="FunFam" id="3.40.50.10090:FF:000009">
    <property type="entry name" value="Uroporphyrinogen-III synthase, chloroplastic"/>
    <property type="match status" value="1"/>
</dbReference>
<dbReference type="EMBL" id="JADFTS010000002">
    <property type="protein sequence ID" value="KAF9622648.1"/>
    <property type="molecule type" value="Genomic_DNA"/>
</dbReference>
<dbReference type="UniPathway" id="UPA00251">
    <property type="reaction ID" value="UER00320"/>
</dbReference>
<evidence type="ECO:0000256" key="2">
    <source>
        <dbReference type="ARBA" id="ARBA00008133"/>
    </source>
</evidence>
<keyword evidence="4 7" id="KW-0456">Lyase</keyword>
<dbReference type="Gene3D" id="3.40.50.10090">
    <property type="match status" value="2"/>
</dbReference>
<dbReference type="InterPro" id="IPR039793">
    <property type="entry name" value="UROS/Hem4"/>
</dbReference>
<comment type="similarity">
    <text evidence="2 7">Belongs to the uroporphyrinogen-III synthase family.</text>
</comment>
<sequence>MASQIFILSPSSSSPFSSPLPQLHNRFSSSFHSSLRIQASSSSSGKAKVVVTRERGKNGKLIKALAKYDINCLELPLIHHTQGPDLDRLPTVLSDTTFDWIVITSPEAGSVFLDAWRAAGTPKVRIGVVGAGTATIFKDVTQSSNKSLSISFSPSKATGRVLATELPKFGNSRCTVLYPASLKAGNEIEEGLTDRGFEVTRLNTYSTEPVHDVDHMVLAEALSVPVVAVASPSAVKAWVSLLPQSEGWDHPIACIGETSASAAKRIGLKNVYYPTNPGLEGWVDSIREALRVHGELGKVFLVLQETF</sequence>
<keyword evidence="10" id="KW-1185">Reference proteome</keyword>
<dbReference type="EC" id="4.2.1.75" evidence="3 7"/>
<protein>
    <recommendedName>
        <fullName evidence="3 7">Uroporphyrinogen-III synthase</fullName>
        <ecNumber evidence="3 7">4.2.1.75</ecNumber>
    </recommendedName>
</protein>
<dbReference type="SUPFAM" id="SSF69618">
    <property type="entry name" value="HemD-like"/>
    <property type="match status" value="1"/>
</dbReference>
<feature type="domain" description="Tetrapyrrole biosynthesis uroporphyrinogen III synthase" evidence="8">
    <location>
        <begin position="61"/>
        <end position="283"/>
    </location>
</feature>
<name>A0A835IW44_9MAGN</name>
<comment type="catalytic activity">
    <reaction evidence="6 7">
        <text>hydroxymethylbilane = uroporphyrinogen III + H2O</text>
        <dbReference type="Rhea" id="RHEA:18965"/>
        <dbReference type="ChEBI" id="CHEBI:15377"/>
        <dbReference type="ChEBI" id="CHEBI:57308"/>
        <dbReference type="ChEBI" id="CHEBI:57845"/>
        <dbReference type="EC" id="4.2.1.75"/>
    </reaction>
</comment>
<organism evidence="9 10">
    <name type="scientific">Coptis chinensis</name>
    <dbReference type="NCBI Taxonomy" id="261450"/>
    <lineage>
        <taxon>Eukaryota</taxon>
        <taxon>Viridiplantae</taxon>
        <taxon>Streptophyta</taxon>
        <taxon>Embryophyta</taxon>
        <taxon>Tracheophyta</taxon>
        <taxon>Spermatophyta</taxon>
        <taxon>Magnoliopsida</taxon>
        <taxon>Ranunculales</taxon>
        <taxon>Ranunculaceae</taxon>
        <taxon>Coptidoideae</taxon>
        <taxon>Coptis</taxon>
    </lineage>
</organism>
<proteinExistence type="inferred from homology"/>
<evidence type="ECO:0000256" key="4">
    <source>
        <dbReference type="ARBA" id="ARBA00023239"/>
    </source>
</evidence>
<dbReference type="GO" id="GO:0004852">
    <property type="term" value="F:uroporphyrinogen-III synthase activity"/>
    <property type="evidence" value="ECO:0007669"/>
    <property type="project" value="UniProtKB-UniRule"/>
</dbReference>
<dbReference type="CDD" id="cd06578">
    <property type="entry name" value="HemD"/>
    <property type="match status" value="1"/>
</dbReference>
<dbReference type="InterPro" id="IPR036108">
    <property type="entry name" value="4pyrrol_syn_uPrphyn_synt_sf"/>
</dbReference>
<accession>A0A835IW44</accession>
<reference evidence="9 10" key="1">
    <citation type="submission" date="2020-10" db="EMBL/GenBank/DDBJ databases">
        <title>The Coptis chinensis genome and diversification of protoberbering-type alkaloids.</title>
        <authorList>
            <person name="Wang B."/>
            <person name="Shu S."/>
            <person name="Song C."/>
            <person name="Liu Y."/>
        </authorList>
    </citation>
    <scope>NUCLEOTIDE SEQUENCE [LARGE SCALE GENOMIC DNA]</scope>
    <source>
        <strain evidence="9">HL-2020</strain>
        <tissue evidence="9">Leaf</tissue>
    </source>
</reference>
<evidence type="ECO:0000256" key="6">
    <source>
        <dbReference type="ARBA" id="ARBA00048617"/>
    </source>
</evidence>
<dbReference type="Proteomes" id="UP000631114">
    <property type="component" value="Unassembled WGS sequence"/>
</dbReference>
<dbReference type="OrthoDB" id="443551at2759"/>